<dbReference type="Pfam" id="PF06439">
    <property type="entry name" value="3keto-disac_hyd"/>
    <property type="match status" value="1"/>
</dbReference>
<accession>A0ABP8MDF1</accession>
<dbReference type="RefSeq" id="WP_345319946.1">
    <property type="nucleotide sequence ID" value="NZ_BAABGA010000012.1"/>
</dbReference>
<evidence type="ECO:0000313" key="3">
    <source>
        <dbReference type="Proteomes" id="UP001500840"/>
    </source>
</evidence>
<dbReference type="Gene3D" id="2.60.120.560">
    <property type="entry name" value="Exo-inulinase, domain 1"/>
    <property type="match status" value="1"/>
</dbReference>
<name>A0ABP8MDF1_9BACT</name>
<dbReference type="InterPro" id="IPR010496">
    <property type="entry name" value="AL/BT2_dom"/>
</dbReference>
<dbReference type="EMBL" id="BAABGA010000012">
    <property type="protein sequence ID" value="GAA4447544.1"/>
    <property type="molecule type" value="Genomic_DNA"/>
</dbReference>
<comment type="caution">
    <text evidence="2">The sequence shown here is derived from an EMBL/GenBank/DDBJ whole genome shotgun (WGS) entry which is preliminary data.</text>
</comment>
<keyword evidence="3" id="KW-1185">Reference proteome</keyword>
<feature type="domain" description="3-keto-alpha-glucoside-1,2-lyase/3-keto-2-hydroxy-glucal hydratase" evidence="1">
    <location>
        <begin position="29"/>
        <end position="95"/>
    </location>
</feature>
<evidence type="ECO:0000313" key="2">
    <source>
        <dbReference type="EMBL" id="GAA4447544.1"/>
    </source>
</evidence>
<gene>
    <name evidence="2" type="ORF">GCM10023156_09680</name>
</gene>
<dbReference type="Proteomes" id="UP001500840">
    <property type="component" value="Unassembled WGS sequence"/>
</dbReference>
<proteinExistence type="predicted"/>
<reference evidence="3" key="1">
    <citation type="journal article" date="2019" name="Int. J. Syst. Evol. Microbiol.">
        <title>The Global Catalogue of Microorganisms (GCM) 10K type strain sequencing project: providing services to taxonomists for standard genome sequencing and annotation.</title>
        <authorList>
            <consortium name="The Broad Institute Genomics Platform"/>
            <consortium name="The Broad Institute Genome Sequencing Center for Infectious Disease"/>
            <person name="Wu L."/>
            <person name="Ma J."/>
        </authorList>
    </citation>
    <scope>NUCLEOTIDE SEQUENCE [LARGE SCALE GENOMIC DNA]</scope>
    <source>
        <strain evidence="3">JCM 17759</strain>
    </source>
</reference>
<organism evidence="2 3">
    <name type="scientific">Novipirellula rosea</name>
    <dbReference type="NCBI Taxonomy" id="1031540"/>
    <lineage>
        <taxon>Bacteria</taxon>
        <taxon>Pseudomonadati</taxon>
        <taxon>Planctomycetota</taxon>
        <taxon>Planctomycetia</taxon>
        <taxon>Pirellulales</taxon>
        <taxon>Pirellulaceae</taxon>
        <taxon>Novipirellula</taxon>
    </lineage>
</organism>
<protein>
    <recommendedName>
        <fullName evidence="1">3-keto-alpha-glucoside-1,2-lyase/3-keto-2-hydroxy-glucal hydratase domain-containing protein</fullName>
    </recommendedName>
</protein>
<sequence>MNLEVRKQRQSKNLSPEQQKSLDTLLAEKTNTAAVNLKPGQWYRLGVRIQGDSLVASLDGKKIAELRSPGIDHPTKTKVGMTVNGSTIDFDNLKVFSVSQ</sequence>
<evidence type="ECO:0000259" key="1">
    <source>
        <dbReference type="Pfam" id="PF06439"/>
    </source>
</evidence>